<keyword evidence="3" id="KW-0804">Transcription</keyword>
<keyword evidence="2" id="KW-0238">DNA-binding</keyword>
<name>A0A382XT81_9ZZZZ</name>
<gene>
    <name evidence="5" type="ORF">METZ01_LOCUS426342</name>
</gene>
<dbReference type="InterPro" id="IPR041490">
    <property type="entry name" value="KstR2_TetR_C"/>
</dbReference>
<dbReference type="Pfam" id="PF17932">
    <property type="entry name" value="TetR_C_24"/>
    <property type="match status" value="1"/>
</dbReference>
<dbReference type="SUPFAM" id="SSF46689">
    <property type="entry name" value="Homeodomain-like"/>
    <property type="match status" value="1"/>
</dbReference>
<sequence>MFEQKRFDEVLMEDIARAASVAKGTLYSHFADKEELYFAVVFDGICRLNARLKQEASDASDPTAQLRAMVHAIVSFFADDRVFFRLMSAEDARSATGRSDHRRRWSKQRHGQTHAIAEVLEAGARAGVFRVTHAHVQAEILR</sequence>
<dbReference type="InterPro" id="IPR009057">
    <property type="entry name" value="Homeodomain-like_sf"/>
</dbReference>
<dbReference type="AlphaFoldDB" id="A0A382XT81"/>
<evidence type="ECO:0000259" key="4">
    <source>
        <dbReference type="PROSITE" id="PS50977"/>
    </source>
</evidence>
<dbReference type="EMBL" id="UINC01169780">
    <property type="protein sequence ID" value="SVD73488.1"/>
    <property type="molecule type" value="Genomic_DNA"/>
</dbReference>
<organism evidence="5">
    <name type="scientific">marine metagenome</name>
    <dbReference type="NCBI Taxonomy" id="408172"/>
    <lineage>
        <taxon>unclassified sequences</taxon>
        <taxon>metagenomes</taxon>
        <taxon>ecological metagenomes</taxon>
    </lineage>
</organism>
<protein>
    <recommendedName>
        <fullName evidence="4">HTH tetR-type domain-containing protein</fullName>
    </recommendedName>
</protein>
<dbReference type="GO" id="GO:0000976">
    <property type="term" value="F:transcription cis-regulatory region binding"/>
    <property type="evidence" value="ECO:0007669"/>
    <property type="project" value="TreeGrafter"/>
</dbReference>
<dbReference type="GO" id="GO:0003700">
    <property type="term" value="F:DNA-binding transcription factor activity"/>
    <property type="evidence" value="ECO:0007669"/>
    <property type="project" value="TreeGrafter"/>
</dbReference>
<dbReference type="PANTHER" id="PTHR30055">
    <property type="entry name" value="HTH-TYPE TRANSCRIPTIONAL REGULATOR RUTR"/>
    <property type="match status" value="1"/>
</dbReference>
<dbReference type="PANTHER" id="PTHR30055:SF234">
    <property type="entry name" value="HTH-TYPE TRANSCRIPTIONAL REGULATOR BETI"/>
    <property type="match status" value="1"/>
</dbReference>
<dbReference type="Gene3D" id="1.10.10.60">
    <property type="entry name" value="Homeodomain-like"/>
    <property type="match status" value="1"/>
</dbReference>
<proteinExistence type="predicted"/>
<feature type="domain" description="HTH tetR-type" evidence="4">
    <location>
        <begin position="1"/>
        <end position="48"/>
    </location>
</feature>
<feature type="non-terminal residue" evidence="5">
    <location>
        <position position="142"/>
    </location>
</feature>
<evidence type="ECO:0000256" key="1">
    <source>
        <dbReference type="ARBA" id="ARBA00023015"/>
    </source>
</evidence>
<dbReference type="SUPFAM" id="SSF48498">
    <property type="entry name" value="Tetracyclin repressor-like, C-terminal domain"/>
    <property type="match status" value="1"/>
</dbReference>
<evidence type="ECO:0000256" key="3">
    <source>
        <dbReference type="ARBA" id="ARBA00023163"/>
    </source>
</evidence>
<dbReference type="Pfam" id="PF00440">
    <property type="entry name" value="TetR_N"/>
    <property type="match status" value="1"/>
</dbReference>
<dbReference type="Gene3D" id="1.10.357.10">
    <property type="entry name" value="Tetracycline Repressor, domain 2"/>
    <property type="match status" value="1"/>
</dbReference>
<keyword evidence="1" id="KW-0805">Transcription regulation</keyword>
<dbReference type="InterPro" id="IPR001647">
    <property type="entry name" value="HTH_TetR"/>
</dbReference>
<accession>A0A382XT81</accession>
<evidence type="ECO:0000256" key="2">
    <source>
        <dbReference type="ARBA" id="ARBA00023125"/>
    </source>
</evidence>
<reference evidence="5" key="1">
    <citation type="submission" date="2018-05" db="EMBL/GenBank/DDBJ databases">
        <authorList>
            <person name="Lanie J.A."/>
            <person name="Ng W.-L."/>
            <person name="Kazmierczak K.M."/>
            <person name="Andrzejewski T.M."/>
            <person name="Davidsen T.M."/>
            <person name="Wayne K.J."/>
            <person name="Tettelin H."/>
            <person name="Glass J.I."/>
            <person name="Rusch D."/>
            <person name="Podicherti R."/>
            <person name="Tsui H.-C.T."/>
            <person name="Winkler M.E."/>
        </authorList>
    </citation>
    <scope>NUCLEOTIDE SEQUENCE</scope>
</reference>
<dbReference type="InterPro" id="IPR050109">
    <property type="entry name" value="HTH-type_TetR-like_transc_reg"/>
</dbReference>
<dbReference type="PROSITE" id="PS50977">
    <property type="entry name" value="HTH_TETR_2"/>
    <property type="match status" value="1"/>
</dbReference>
<dbReference type="InterPro" id="IPR036271">
    <property type="entry name" value="Tet_transcr_reg_TetR-rel_C_sf"/>
</dbReference>
<evidence type="ECO:0000313" key="5">
    <source>
        <dbReference type="EMBL" id="SVD73488.1"/>
    </source>
</evidence>